<evidence type="ECO:0000313" key="2">
    <source>
        <dbReference type="Proteomes" id="UP001063166"/>
    </source>
</evidence>
<reference evidence="1" key="1">
    <citation type="submission" date="2022-07" db="EMBL/GenBank/DDBJ databases">
        <title>The genome of Lyophyllum shimeji provides insight into the initial evolution of ectomycorrhizal fungal genome.</title>
        <authorList>
            <person name="Kobayashi Y."/>
            <person name="Shibata T."/>
            <person name="Hirakawa H."/>
            <person name="Shigenobu S."/>
            <person name="Nishiyama T."/>
            <person name="Yamada A."/>
            <person name="Hasebe M."/>
            <person name="Kawaguchi M."/>
        </authorList>
    </citation>
    <scope>NUCLEOTIDE SEQUENCE</scope>
    <source>
        <strain evidence="1">AT787</strain>
    </source>
</reference>
<gene>
    <name evidence="1" type="ORF">LshimejAT787_1700700</name>
</gene>
<protein>
    <submittedName>
        <fullName evidence="1">Uncharacterized protein</fullName>
    </submittedName>
</protein>
<evidence type="ECO:0000313" key="1">
    <source>
        <dbReference type="EMBL" id="GLB44443.1"/>
    </source>
</evidence>
<dbReference type="EMBL" id="BRPK01000017">
    <property type="protein sequence ID" value="GLB44443.1"/>
    <property type="molecule type" value="Genomic_DNA"/>
</dbReference>
<organism evidence="1 2">
    <name type="scientific">Lyophyllum shimeji</name>
    <name type="common">Hon-shimeji</name>
    <name type="synonym">Tricholoma shimeji</name>
    <dbReference type="NCBI Taxonomy" id="47721"/>
    <lineage>
        <taxon>Eukaryota</taxon>
        <taxon>Fungi</taxon>
        <taxon>Dikarya</taxon>
        <taxon>Basidiomycota</taxon>
        <taxon>Agaricomycotina</taxon>
        <taxon>Agaricomycetes</taxon>
        <taxon>Agaricomycetidae</taxon>
        <taxon>Agaricales</taxon>
        <taxon>Tricholomatineae</taxon>
        <taxon>Lyophyllaceae</taxon>
        <taxon>Lyophyllum</taxon>
    </lineage>
</organism>
<proteinExistence type="predicted"/>
<name>A0A9P3PYM5_LYOSH</name>
<keyword evidence="2" id="KW-1185">Reference proteome</keyword>
<comment type="caution">
    <text evidence="1">The sequence shown here is derived from an EMBL/GenBank/DDBJ whole genome shotgun (WGS) entry which is preliminary data.</text>
</comment>
<dbReference type="Proteomes" id="UP001063166">
    <property type="component" value="Unassembled WGS sequence"/>
</dbReference>
<accession>A0A9P3PYM5</accession>
<sequence length="124" mass="13724">MNPEPRVSRAGISCTMLQPAEELLQHLLPCPAGDAVGVAFSNLVASWLRDTSCKRPLASISLNIVQEYQGNGDAAKQAMFERVRTSLQNAQEEAGRSARMVFDTEAFSYYRQFAETYHASASMY</sequence>
<dbReference type="AlphaFoldDB" id="A0A9P3PYM5"/>